<dbReference type="AlphaFoldDB" id="A0A0B6YCZ0"/>
<gene>
    <name evidence="1" type="primary">ORF21674</name>
</gene>
<reference evidence="1" key="1">
    <citation type="submission" date="2014-12" db="EMBL/GenBank/DDBJ databases">
        <title>Insight into the proteome of Arion vulgaris.</title>
        <authorList>
            <person name="Aradska J."/>
            <person name="Bulat T."/>
            <person name="Smidak R."/>
            <person name="Sarate P."/>
            <person name="Gangsoo J."/>
            <person name="Sialana F."/>
            <person name="Bilban M."/>
            <person name="Lubec G."/>
        </authorList>
    </citation>
    <scope>NUCLEOTIDE SEQUENCE</scope>
    <source>
        <tissue evidence="1">Skin</tissue>
    </source>
</reference>
<evidence type="ECO:0000313" key="1">
    <source>
        <dbReference type="EMBL" id="CEK53973.1"/>
    </source>
</evidence>
<accession>A0A0B6YCZ0</accession>
<feature type="non-terminal residue" evidence="1">
    <location>
        <position position="1"/>
    </location>
</feature>
<proteinExistence type="predicted"/>
<dbReference type="EMBL" id="HACG01007108">
    <property type="protein sequence ID" value="CEK53973.1"/>
    <property type="molecule type" value="Transcribed_RNA"/>
</dbReference>
<name>A0A0B6YCZ0_9EUPU</name>
<protein>
    <submittedName>
        <fullName evidence="1">Uncharacterized protein</fullName>
    </submittedName>
</protein>
<sequence length="92" mass="10609">SLDPEDGERRTYLRNLSYLGAVQDLADLGDEKRKDVRAGMQRILQVFITNAANIFLQSVEDDGYLQDQVELCKRVLNIYRHVVVNIEINQQT</sequence>
<feature type="non-terminal residue" evidence="1">
    <location>
        <position position="92"/>
    </location>
</feature>
<organism evidence="1">
    <name type="scientific">Arion vulgaris</name>
    <dbReference type="NCBI Taxonomy" id="1028688"/>
    <lineage>
        <taxon>Eukaryota</taxon>
        <taxon>Metazoa</taxon>
        <taxon>Spiralia</taxon>
        <taxon>Lophotrochozoa</taxon>
        <taxon>Mollusca</taxon>
        <taxon>Gastropoda</taxon>
        <taxon>Heterobranchia</taxon>
        <taxon>Euthyneura</taxon>
        <taxon>Panpulmonata</taxon>
        <taxon>Eupulmonata</taxon>
        <taxon>Stylommatophora</taxon>
        <taxon>Helicina</taxon>
        <taxon>Arionoidea</taxon>
        <taxon>Arionidae</taxon>
        <taxon>Arion</taxon>
    </lineage>
</organism>